<evidence type="ECO:0000256" key="3">
    <source>
        <dbReference type="ARBA" id="ARBA00008281"/>
    </source>
</evidence>
<keyword evidence="10" id="KW-0997">Cell inner membrane</keyword>
<comment type="similarity">
    <text evidence="3 10">Belongs to the FliL family.</text>
</comment>
<organism evidence="11 12">
    <name type="scientific">Aliiroseovarius salicola</name>
    <dbReference type="NCBI Taxonomy" id="3009082"/>
    <lineage>
        <taxon>Bacteria</taxon>
        <taxon>Pseudomonadati</taxon>
        <taxon>Pseudomonadota</taxon>
        <taxon>Alphaproteobacteria</taxon>
        <taxon>Rhodobacterales</taxon>
        <taxon>Paracoccaceae</taxon>
        <taxon>Aliiroseovarius</taxon>
    </lineage>
</organism>
<sequence length="168" mass="18062">MGKILPILLAFIGLGGGAGAGFMLRPEPEIVEINPCGELESSSHAANAPHSESAHDAEENLNRDFVKMNNQFVIPVVGQGQVRSLVALSLSLEIAAGSSEEFYQKEPKLRDAFLQVLFDHANLGGFDGVFTDSVKLSSLRMGLEEVATKIMGSAVYDVLVTDIVRQDM</sequence>
<keyword evidence="11" id="KW-0282">Flagellum</keyword>
<comment type="function">
    <text evidence="1 10">Controls the rotational direction of flagella during chemotaxis.</text>
</comment>
<keyword evidence="5 10" id="KW-0145">Chemotaxis</keyword>
<name>A0ABT4W3M8_9RHOB</name>
<keyword evidence="8" id="KW-1133">Transmembrane helix</keyword>
<reference evidence="11 12" key="1">
    <citation type="submission" date="2023-01" db="EMBL/GenBank/DDBJ databases">
        <authorList>
            <person name="Yoon J.-W."/>
        </authorList>
    </citation>
    <scope>NUCLEOTIDE SEQUENCE [LARGE SCALE GENOMIC DNA]</scope>
    <source>
        <strain evidence="11 12">KMU-50</strain>
    </source>
</reference>
<keyword evidence="12" id="KW-1185">Reference proteome</keyword>
<evidence type="ECO:0000256" key="1">
    <source>
        <dbReference type="ARBA" id="ARBA00002254"/>
    </source>
</evidence>
<evidence type="ECO:0000256" key="8">
    <source>
        <dbReference type="ARBA" id="ARBA00022989"/>
    </source>
</evidence>
<evidence type="ECO:0000256" key="9">
    <source>
        <dbReference type="ARBA" id="ARBA00023136"/>
    </source>
</evidence>
<proteinExistence type="inferred from homology"/>
<dbReference type="Proteomes" id="UP001528040">
    <property type="component" value="Unassembled WGS sequence"/>
</dbReference>
<dbReference type="InterPro" id="IPR005503">
    <property type="entry name" value="FliL"/>
</dbReference>
<evidence type="ECO:0000256" key="5">
    <source>
        <dbReference type="ARBA" id="ARBA00022500"/>
    </source>
</evidence>
<dbReference type="EMBL" id="JAQIIO010000007">
    <property type="protein sequence ID" value="MDA5095091.1"/>
    <property type="molecule type" value="Genomic_DNA"/>
</dbReference>
<keyword evidence="11" id="KW-0969">Cilium</keyword>
<gene>
    <name evidence="11" type="ORF">O2N63_13460</name>
</gene>
<evidence type="ECO:0000256" key="2">
    <source>
        <dbReference type="ARBA" id="ARBA00004162"/>
    </source>
</evidence>
<evidence type="ECO:0000256" key="10">
    <source>
        <dbReference type="RuleBase" id="RU364125"/>
    </source>
</evidence>
<accession>A0ABT4W3M8</accession>
<keyword evidence="6" id="KW-0812">Transmembrane</keyword>
<comment type="subcellular location">
    <subcellularLocation>
        <location evidence="10">Cell inner membrane</location>
    </subcellularLocation>
    <subcellularLocation>
        <location evidence="2">Cell membrane</location>
        <topology evidence="2">Single-pass membrane protein</topology>
    </subcellularLocation>
</comment>
<keyword evidence="11" id="KW-0966">Cell projection</keyword>
<keyword evidence="7 10" id="KW-0283">Flagellar rotation</keyword>
<dbReference type="RefSeq" id="WP_271054795.1">
    <property type="nucleotide sequence ID" value="NZ_JAQIIO010000007.1"/>
</dbReference>
<evidence type="ECO:0000256" key="7">
    <source>
        <dbReference type="ARBA" id="ARBA00022779"/>
    </source>
</evidence>
<evidence type="ECO:0000313" key="12">
    <source>
        <dbReference type="Proteomes" id="UP001528040"/>
    </source>
</evidence>
<evidence type="ECO:0000256" key="4">
    <source>
        <dbReference type="ARBA" id="ARBA00022475"/>
    </source>
</evidence>
<protein>
    <recommendedName>
        <fullName evidence="10">Flagellar protein FliL</fullName>
    </recommendedName>
</protein>
<keyword evidence="4" id="KW-1003">Cell membrane</keyword>
<evidence type="ECO:0000256" key="6">
    <source>
        <dbReference type="ARBA" id="ARBA00022692"/>
    </source>
</evidence>
<evidence type="ECO:0000313" key="11">
    <source>
        <dbReference type="EMBL" id="MDA5095091.1"/>
    </source>
</evidence>
<keyword evidence="9 10" id="KW-0472">Membrane</keyword>
<dbReference type="Pfam" id="PF03748">
    <property type="entry name" value="FliL"/>
    <property type="match status" value="1"/>
</dbReference>
<comment type="caution">
    <text evidence="11">The sequence shown here is derived from an EMBL/GenBank/DDBJ whole genome shotgun (WGS) entry which is preliminary data.</text>
</comment>